<keyword evidence="1 10" id="KW-0723">Serine/threonine-protein kinase</keyword>
<dbReference type="KEGG" id="ehx:EMIHUDRAFT_75467"/>
<evidence type="ECO:0000256" key="9">
    <source>
        <dbReference type="PROSITE-ProRule" id="PRU10141"/>
    </source>
</evidence>
<dbReference type="GO" id="GO:0004674">
    <property type="term" value="F:protein serine/threonine kinase activity"/>
    <property type="evidence" value="ECO:0007669"/>
    <property type="project" value="UniProtKB-KW"/>
</dbReference>
<keyword evidence="5 7" id="KW-0067">ATP-binding</keyword>
<comment type="similarity">
    <text evidence="10">Belongs to the protein kinase superfamily.</text>
</comment>
<dbReference type="Proteomes" id="UP000013827">
    <property type="component" value="Unassembled WGS sequence"/>
</dbReference>
<feature type="active site" description="Proton acceptor" evidence="6">
    <location>
        <position position="126"/>
    </location>
</feature>
<dbReference type="GO" id="GO:0005524">
    <property type="term" value="F:ATP binding"/>
    <property type="evidence" value="ECO:0007669"/>
    <property type="project" value="UniProtKB-UniRule"/>
</dbReference>
<evidence type="ECO:0000256" key="1">
    <source>
        <dbReference type="ARBA" id="ARBA00022527"/>
    </source>
</evidence>
<dbReference type="InterPro" id="IPR008271">
    <property type="entry name" value="Ser/Thr_kinase_AS"/>
</dbReference>
<dbReference type="eggNOG" id="KOG0586">
    <property type="taxonomic scope" value="Eukaryota"/>
</dbReference>
<feature type="binding site" evidence="7">
    <location>
        <position position="144"/>
    </location>
    <ligand>
        <name>ATP</name>
        <dbReference type="ChEBI" id="CHEBI:30616"/>
    </ligand>
</feature>
<dbReference type="SMART" id="SM00220">
    <property type="entry name" value="S_TKc"/>
    <property type="match status" value="1"/>
</dbReference>
<dbReference type="Pfam" id="PF00069">
    <property type="entry name" value="Pkinase"/>
    <property type="match status" value="1"/>
</dbReference>
<protein>
    <recommendedName>
        <fullName evidence="11">Protein kinase domain-containing protein</fullName>
    </recommendedName>
</protein>
<evidence type="ECO:0000313" key="12">
    <source>
        <dbReference type="EnsemblProtists" id="EOD19331"/>
    </source>
</evidence>
<evidence type="ECO:0000256" key="5">
    <source>
        <dbReference type="ARBA" id="ARBA00022840"/>
    </source>
</evidence>
<evidence type="ECO:0000256" key="4">
    <source>
        <dbReference type="ARBA" id="ARBA00022777"/>
    </source>
</evidence>
<dbReference type="RefSeq" id="XP_005771760.1">
    <property type="nucleotide sequence ID" value="XM_005771703.1"/>
</dbReference>
<dbReference type="EnsemblProtists" id="EOD19331">
    <property type="protein sequence ID" value="EOD19331"/>
    <property type="gene ID" value="EMIHUDRAFT_75467"/>
</dbReference>
<dbReference type="FunFam" id="3.30.200.20:FF:000042">
    <property type="entry name" value="Aurora kinase A"/>
    <property type="match status" value="1"/>
</dbReference>
<dbReference type="OMA" id="SIQCGTH"/>
<dbReference type="InterPro" id="IPR011009">
    <property type="entry name" value="Kinase-like_dom_sf"/>
</dbReference>
<dbReference type="PROSITE" id="PS00108">
    <property type="entry name" value="PROTEIN_KINASE_ST"/>
    <property type="match status" value="1"/>
</dbReference>
<sequence length="321" mass="35462">NYSLLGVLGKGSYGEVKLAIHKLTKRRVAVKTIARAKLTDAKLRRRAEAEVEIHSRLRHRHIARLFEVIYSTRDICLCMQFAPGGTLRELLDASGPLSEERARRYSRQLLGALCYCHGAQLVVHRDLKLDNLLLDADDNLLLADFGFAASIASTRRLKLLCGSPHYSAPEIFAQREYVGTQADLWSTGVLIYTFLAGHFPFQADSMDALGRKVLRGKWDKPLPASDAARDLVRRMLAVPAVERATLEEVCSHAWVLDGARSAAEVIPSEGEEERACDEAAVAELDAIGCNAALVRHHVEHGTRNHVTAAHEVICFAPPLES</sequence>
<feature type="domain" description="Protein kinase" evidence="11">
    <location>
        <begin position="2"/>
        <end position="255"/>
    </location>
</feature>
<evidence type="ECO:0000313" key="13">
    <source>
        <dbReference type="Proteomes" id="UP000013827"/>
    </source>
</evidence>
<dbReference type="HOGENOM" id="CLU_000288_63_0_1"/>
<dbReference type="AlphaFoldDB" id="A0A0D3J746"/>
<dbReference type="PROSITE" id="PS00107">
    <property type="entry name" value="PROTEIN_KINASE_ATP"/>
    <property type="match status" value="1"/>
</dbReference>
<evidence type="ECO:0000256" key="8">
    <source>
        <dbReference type="PIRSR" id="PIRSR630616-3"/>
    </source>
</evidence>
<proteinExistence type="inferred from homology"/>
<dbReference type="PANTHER" id="PTHR24350">
    <property type="entry name" value="SERINE/THREONINE-PROTEIN KINASE IAL-RELATED"/>
    <property type="match status" value="1"/>
</dbReference>
<reference evidence="12" key="2">
    <citation type="submission" date="2024-10" db="UniProtKB">
        <authorList>
            <consortium name="EnsemblProtists"/>
        </authorList>
    </citation>
    <scope>IDENTIFICATION</scope>
</reference>
<dbReference type="PaxDb" id="2903-EOD19331"/>
<dbReference type="InterPro" id="IPR000719">
    <property type="entry name" value="Prot_kinase_dom"/>
</dbReference>
<dbReference type="Gene3D" id="1.10.510.10">
    <property type="entry name" value="Transferase(Phosphotransferase) domain 1"/>
    <property type="match status" value="1"/>
</dbReference>
<dbReference type="PROSITE" id="PS50011">
    <property type="entry name" value="PROTEIN_KINASE_DOM"/>
    <property type="match status" value="1"/>
</dbReference>
<keyword evidence="13" id="KW-1185">Reference proteome</keyword>
<dbReference type="InterPro" id="IPR030616">
    <property type="entry name" value="Aur-like"/>
</dbReference>
<dbReference type="FunFam" id="1.10.510.10:FF:000571">
    <property type="entry name" value="Maternal embryonic leucine zipper kinase"/>
    <property type="match status" value="1"/>
</dbReference>
<evidence type="ECO:0000256" key="2">
    <source>
        <dbReference type="ARBA" id="ARBA00022679"/>
    </source>
</evidence>
<evidence type="ECO:0000256" key="6">
    <source>
        <dbReference type="PIRSR" id="PIRSR630616-1"/>
    </source>
</evidence>
<feature type="binding site" evidence="7 9">
    <location>
        <position position="31"/>
    </location>
    <ligand>
        <name>ATP</name>
        <dbReference type="ChEBI" id="CHEBI:30616"/>
    </ligand>
</feature>
<evidence type="ECO:0000259" key="11">
    <source>
        <dbReference type="PROSITE" id="PS50011"/>
    </source>
</evidence>
<evidence type="ECO:0000256" key="10">
    <source>
        <dbReference type="RuleBase" id="RU000304"/>
    </source>
</evidence>
<dbReference type="SUPFAM" id="SSF56112">
    <property type="entry name" value="Protein kinase-like (PK-like)"/>
    <property type="match status" value="1"/>
</dbReference>
<reference evidence="13" key="1">
    <citation type="journal article" date="2013" name="Nature">
        <title>Pan genome of the phytoplankton Emiliania underpins its global distribution.</title>
        <authorList>
            <person name="Read B.A."/>
            <person name="Kegel J."/>
            <person name="Klute M.J."/>
            <person name="Kuo A."/>
            <person name="Lefebvre S.C."/>
            <person name="Maumus F."/>
            <person name="Mayer C."/>
            <person name="Miller J."/>
            <person name="Monier A."/>
            <person name="Salamov A."/>
            <person name="Young J."/>
            <person name="Aguilar M."/>
            <person name="Claverie J.M."/>
            <person name="Frickenhaus S."/>
            <person name="Gonzalez K."/>
            <person name="Herman E.K."/>
            <person name="Lin Y.C."/>
            <person name="Napier J."/>
            <person name="Ogata H."/>
            <person name="Sarno A.F."/>
            <person name="Shmutz J."/>
            <person name="Schroeder D."/>
            <person name="de Vargas C."/>
            <person name="Verret F."/>
            <person name="von Dassow P."/>
            <person name="Valentin K."/>
            <person name="Van de Peer Y."/>
            <person name="Wheeler G."/>
            <person name="Dacks J.B."/>
            <person name="Delwiche C.F."/>
            <person name="Dyhrman S.T."/>
            <person name="Glockner G."/>
            <person name="John U."/>
            <person name="Richards T."/>
            <person name="Worden A.Z."/>
            <person name="Zhang X."/>
            <person name="Grigoriev I.V."/>
            <person name="Allen A.E."/>
            <person name="Bidle K."/>
            <person name="Borodovsky M."/>
            <person name="Bowler C."/>
            <person name="Brownlee C."/>
            <person name="Cock J.M."/>
            <person name="Elias M."/>
            <person name="Gladyshev V.N."/>
            <person name="Groth M."/>
            <person name="Guda C."/>
            <person name="Hadaegh A."/>
            <person name="Iglesias-Rodriguez M.D."/>
            <person name="Jenkins J."/>
            <person name="Jones B.M."/>
            <person name="Lawson T."/>
            <person name="Leese F."/>
            <person name="Lindquist E."/>
            <person name="Lobanov A."/>
            <person name="Lomsadze A."/>
            <person name="Malik S.B."/>
            <person name="Marsh M.E."/>
            <person name="Mackinder L."/>
            <person name="Mock T."/>
            <person name="Mueller-Roeber B."/>
            <person name="Pagarete A."/>
            <person name="Parker M."/>
            <person name="Probert I."/>
            <person name="Quesneville H."/>
            <person name="Raines C."/>
            <person name="Rensing S.A."/>
            <person name="Riano-Pachon D.M."/>
            <person name="Richier S."/>
            <person name="Rokitta S."/>
            <person name="Shiraiwa Y."/>
            <person name="Soanes D.M."/>
            <person name="van der Giezen M."/>
            <person name="Wahlund T.M."/>
            <person name="Williams B."/>
            <person name="Wilson W."/>
            <person name="Wolfe G."/>
            <person name="Wurch L.L."/>
        </authorList>
    </citation>
    <scope>NUCLEOTIDE SEQUENCE</scope>
</reference>
<dbReference type="GeneID" id="17264877"/>
<evidence type="ECO:0000256" key="3">
    <source>
        <dbReference type="ARBA" id="ARBA00022741"/>
    </source>
</evidence>
<evidence type="ECO:0000256" key="7">
    <source>
        <dbReference type="PIRSR" id="PIRSR630616-2"/>
    </source>
</evidence>
<dbReference type="InterPro" id="IPR017441">
    <property type="entry name" value="Protein_kinase_ATP_BS"/>
</dbReference>
<feature type="cross-link" description="Glycyl lysine isopeptide (Lys-Gly) (interchain with G-Cter in SUMO2)" evidence="8">
    <location>
        <position position="128"/>
    </location>
</feature>
<keyword evidence="3 7" id="KW-0547">Nucleotide-binding</keyword>
<accession>A0A0D3J746</accession>
<keyword evidence="4" id="KW-0418">Kinase</keyword>
<keyword evidence="2" id="KW-0808">Transferase</keyword>
<organism evidence="12 13">
    <name type="scientific">Emiliania huxleyi (strain CCMP1516)</name>
    <dbReference type="NCBI Taxonomy" id="280463"/>
    <lineage>
        <taxon>Eukaryota</taxon>
        <taxon>Haptista</taxon>
        <taxon>Haptophyta</taxon>
        <taxon>Prymnesiophyceae</taxon>
        <taxon>Isochrysidales</taxon>
        <taxon>Noelaerhabdaceae</taxon>
        <taxon>Emiliania</taxon>
    </lineage>
</organism>
<name>A0A0D3J746_EMIH1</name>
<dbReference type="STRING" id="2903.R1E8H4"/>